<dbReference type="EMBL" id="JAHLQT010024959">
    <property type="protein sequence ID" value="KAG7164755.1"/>
    <property type="molecule type" value="Genomic_DNA"/>
</dbReference>
<keyword evidence="2" id="KW-1185">Reference proteome</keyword>
<name>A0A8J5K0L6_HOMAM</name>
<organism evidence="1 2">
    <name type="scientific">Homarus americanus</name>
    <name type="common">American lobster</name>
    <dbReference type="NCBI Taxonomy" id="6706"/>
    <lineage>
        <taxon>Eukaryota</taxon>
        <taxon>Metazoa</taxon>
        <taxon>Ecdysozoa</taxon>
        <taxon>Arthropoda</taxon>
        <taxon>Crustacea</taxon>
        <taxon>Multicrustacea</taxon>
        <taxon>Malacostraca</taxon>
        <taxon>Eumalacostraca</taxon>
        <taxon>Eucarida</taxon>
        <taxon>Decapoda</taxon>
        <taxon>Pleocyemata</taxon>
        <taxon>Astacidea</taxon>
        <taxon>Nephropoidea</taxon>
        <taxon>Nephropidae</taxon>
        <taxon>Homarus</taxon>
    </lineage>
</organism>
<gene>
    <name evidence="1" type="primary">TIGD7-L28</name>
    <name evidence="1" type="ORF">Hamer_G005168</name>
</gene>
<dbReference type="GO" id="GO:0005634">
    <property type="term" value="C:nucleus"/>
    <property type="evidence" value="ECO:0007669"/>
    <property type="project" value="TreeGrafter"/>
</dbReference>
<dbReference type="InterPro" id="IPR050863">
    <property type="entry name" value="CenT-Element_Derived"/>
</dbReference>
<dbReference type="PANTHER" id="PTHR19303">
    <property type="entry name" value="TRANSPOSON"/>
    <property type="match status" value="1"/>
</dbReference>
<accession>A0A8J5K0L6</accession>
<sequence length="119" mass="13537">MPWHGIVNRKVCGEAASAPTEEIEPFRRMLTKLIAREGLLLSQMYNADETGLFWRLLPENTQALAKEHLTRGRKLDKVRFSVMCAANADGMHRLTPVIVEKAKHPCAIKDIMDQLPVHY</sequence>
<dbReference type="Proteomes" id="UP000747542">
    <property type="component" value="Unassembled WGS sequence"/>
</dbReference>
<comment type="caution">
    <text evidence="1">The sequence shown here is derived from an EMBL/GenBank/DDBJ whole genome shotgun (WGS) entry which is preliminary data.</text>
</comment>
<protein>
    <submittedName>
        <fullName evidence="1">Tigger transposable element-derived protein 7-like 28</fullName>
    </submittedName>
</protein>
<dbReference type="PANTHER" id="PTHR19303:SF17">
    <property type="entry name" value="TIGGER TRANSPOSABLE ELEMENT-DERIVED PROTEIN 7"/>
    <property type="match status" value="1"/>
</dbReference>
<dbReference type="GO" id="GO:0003677">
    <property type="term" value="F:DNA binding"/>
    <property type="evidence" value="ECO:0007669"/>
    <property type="project" value="TreeGrafter"/>
</dbReference>
<evidence type="ECO:0000313" key="1">
    <source>
        <dbReference type="EMBL" id="KAG7164755.1"/>
    </source>
</evidence>
<proteinExistence type="predicted"/>
<dbReference type="AlphaFoldDB" id="A0A8J5K0L6"/>
<reference evidence="1" key="1">
    <citation type="journal article" date="2021" name="Sci. Adv.">
        <title>The American lobster genome reveals insights on longevity, neural, and immune adaptations.</title>
        <authorList>
            <person name="Polinski J.M."/>
            <person name="Zimin A.V."/>
            <person name="Clark K.F."/>
            <person name="Kohn A.B."/>
            <person name="Sadowski N."/>
            <person name="Timp W."/>
            <person name="Ptitsyn A."/>
            <person name="Khanna P."/>
            <person name="Romanova D.Y."/>
            <person name="Williams P."/>
            <person name="Greenwood S.J."/>
            <person name="Moroz L.L."/>
            <person name="Walt D.R."/>
            <person name="Bodnar A.G."/>
        </authorList>
    </citation>
    <scope>NUCLEOTIDE SEQUENCE</scope>
    <source>
        <strain evidence="1">GMGI-L3</strain>
    </source>
</reference>
<evidence type="ECO:0000313" key="2">
    <source>
        <dbReference type="Proteomes" id="UP000747542"/>
    </source>
</evidence>